<dbReference type="InterPro" id="IPR017439">
    <property type="entry name" value="Amidohydrolase"/>
</dbReference>
<keyword evidence="2" id="KW-0464">Manganese</keyword>
<reference evidence="4 5" key="1">
    <citation type="journal article" date="2003" name="Int. J. Syst. Evol. Microbiol.">
        <title>Bacillus nealsonii sp. nov., isolated from a spacecraft-assembly facility, whose spores are gamma-radiation resistant.</title>
        <authorList>
            <person name="Venkateswaran K."/>
            <person name="Kempf M."/>
            <person name="Chen F."/>
            <person name="Satomi M."/>
            <person name="Nicholson W."/>
            <person name="Kern R."/>
        </authorList>
    </citation>
    <scope>NUCLEOTIDE SEQUENCE [LARGE SCALE GENOMIC DNA]</scope>
    <source>
        <strain evidence="4 5">FO-92</strain>
    </source>
</reference>
<dbReference type="SUPFAM" id="SSF55031">
    <property type="entry name" value="Bacterial exopeptidase dimerisation domain"/>
    <property type="match status" value="1"/>
</dbReference>
<comment type="cofactor">
    <cofactor evidence="2">
        <name>Mn(2+)</name>
        <dbReference type="ChEBI" id="CHEBI:29035"/>
    </cofactor>
    <text evidence="2">The Mn(2+) ion enhances activity.</text>
</comment>
<dbReference type="EMBL" id="PISE01000031">
    <property type="protein sequence ID" value="PKG23007.1"/>
    <property type="molecule type" value="Genomic_DNA"/>
</dbReference>
<dbReference type="InterPro" id="IPR036264">
    <property type="entry name" value="Bact_exopeptidase_dim_dom"/>
</dbReference>
<dbReference type="PANTHER" id="PTHR11014">
    <property type="entry name" value="PEPTIDASE M20 FAMILY MEMBER"/>
    <property type="match status" value="1"/>
</dbReference>
<feature type="binding site" evidence="2">
    <location>
        <position position="109"/>
    </location>
    <ligand>
        <name>Mn(2+)</name>
        <dbReference type="ChEBI" id="CHEBI:29035"/>
        <label>2</label>
    </ligand>
</feature>
<feature type="binding site" evidence="2">
    <location>
        <position position="143"/>
    </location>
    <ligand>
        <name>Mn(2+)</name>
        <dbReference type="ChEBI" id="CHEBI:29035"/>
        <label>2</label>
    </ligand>
</feature>
<protein>
    <submittedName>
        <fullName evidence="4">Amidohydrolase</fullName>
    </submittedName>
</protein>
<dbReference type="GO" id="GO:0050118">
    <property type="term" value="F:N-acetyldiaminopimelate deacetylase activity"/>
    <property type="evidence" value="ECO:0007669"/>
    <property type="project" value="UniProtKB-ARBA"/>
</dbReference>
<keyword evidence="2" id="KW-0479">Metal-binding</keyword>
<keyword evidence="1 4" id="KW-0378">Hydrolase</keyword>
<proteinExistence type="predicted"/>
<organism evidence="4 5">
    <name type="scientific">Niallia nealsonii</name>
    <dbReference type="NCBI Taxonomy" id="115979"/>
    <lineage>
        <taxon>Bacteria</taxon>
        <taxon>Bacillati</taxon>
        <taxon>Bacillota</taxon>
        <taxon>Bacilli</taxon>
        <taxon>Bacillales</taxon>
        <taxon>Bacillaceae</taxon>
        <taxon>Niallia</taxon>
    </lineage>
</organism>
<dbReference type="PIRSF" id="PIRSF005962">
    <property type="entry name" value="Pept_M20D_amidohydro"/>
    <property type="match status" value="1"/>
</dbReference>
<dbReference type="Pfam" id="PF01546">
    <property type="entry name" value="Peptidase_M20"/>
    <property type="match status" value="1"/>
</dbReference>
<feature type="binding site" evidence="2">
    <location>
        <position position="167"/>
    </location>
    <ligand>
        <name>Mn(2+)</name>
        <dbReference type="ChEBI" id="CHEBI:29035"/>
        <label>2</label>
    </ligand>
</feature>
<dbReference type="OrthoDB" id="9776731at2"/>
<feature type="domain" description="Peptidase M20 dimerisation" evidence="3">
    <location>
        <begin position="187"/>
        <end position="282"/>
    </location>
</feature>
<comment type="caution">
    <text evidence="4">The sequence shown here is derived from an EMBL/GenBank/DDBJ whole genome shotgun (WGS) entry which is preliminary data.</text>
</comment>
<feature type="binding site" evidence="2">
    <location>
        <position position="107"/>
    </location>
    <ligand>
        <name>Mn(2+)</name>
        <dbReference type="ChEBI" id="CHEBI:29035"/>
        <label>2</label>
    </ligand>
</feature>
<dbReference type="Gene3D" id="3.30.70.360">
    <property type="match status" value="1"/>
</dbReference>
<name>A0A2N0Z0G5_9BACI</name>
<dbReference type="InterPro" id="IPR011650">
    <property type="entry name" value="Peptidase_M20_dimer"/>
</dbReference>
<evidence type="ECO:0000256" key="1">
    <source>
        <dbReference type="ARBA" id="ARBA00022801"/>
    </source>
</evidence>
<dbReference type="InterPro" id="IPR002933">
    <property type="entry name" value="Peptidase_M20"/>
</dbReference>
<dbReference type="GO" id="GO:0019877">
    <property type="term" value="P:diaminopimelate biosynthetic process"/>
    <property type="evidence" value="ECO:0007669"/>
    <property type="project" value="UniProtKB-ARBA"/>
</dbReference>
<dbReference type="SUPFAM" id="SSF53187">
    <property type="entry name" value="Zn-dependent exopeptidases"/>
    <property type="match status" value="1"/>
</dbReference>
<evidence type="ECO:0000313" key="5">
    <source>
        <dbReference type="Proteomes" id="UP000233375"/>
    </source>
</evidence>
<dbReference type="GO" id="GO:0046872">
    <property type="term" value="F:metal ion binding"/>
    <property type="evidence" value="ECO:0007669"/>
    <property type="project" value="UniProtKB-KW"/>
</dbReference>
<feature type="binding site" evidence="2">
    <location>
        <position position="359"/>
    </location>
    <ligand>
        <name>Mn(2+)</name>
        <dbReference type="ChEBI" id="CHEBI:29035"/>
        <label>2</label>
    </ligand>
</feature>
<dbReference type="Proteomes" id="UP000233375">
    <property type="component" value="Unassembled WGS sequence"/>
</dbReference>
<dbReference type="Pfam" id="PF07687">
    <property type="entry name" value="M20_dimer"/>
    <property type="match status" value="1"/>
</dbReference>
<accession>A0A2N0Z0G5</accession>
<evidence type="ECO:0000259" key="3">
    <source>
        <dbReference type="Pfam" id="PF07687"/>
    </source>
</evidence>
<sequence length="399" mass="43398">MSEMELHTITENKSELKKSLIEVRRNLHAEPELSNEEVKTTNKIKKWLENAGISILDLPLKTGVIGEIIGESAGPIIAIRADIDALPIQEEAISPFQSNVAGVMHACGHDFHTAVIIGAAYLLKNRQSRLKGTVRIIFQPAEETGHGAKSILATSGLNDVQAIFGLHNDPHSKVGVLGVKEGVLTAGVDRFEIKITGKGSHAARPHEGIDPIVIAAEIITRLQTIVSRAIKPSESIVISVTQIHGGNTWNVLPETVYLEGTVRTLKEEIREAIPGKIEKVVKGITDTYGAKGILEWHPGPPSVENDPEWTRFSKHIAAQNGYQVVEVEPSSGGEDFAFYQQKIRGTFVNVGVSGEYGLHHPKYTLNEEAIVPAAYYFADLAEQAIIKLLSDRDSSDANA</sequence>
<dbReference type="Gene3D" id="3.40.630.10">
    <property type="entry name" value="Zn peptidases"/>
    <property type="match status" value="1"/>
</dbReference>
<dbReference type="NCBIfam" id="TIGR01891">
    <property type="entry name" value="amidohydrolases"/>
    <property type="match status" value="1"/>
</dbReference>
<keyword evidence="5" id="KW-1185">Reference proteome</keyword>
<evidence type="ECO:0000313" key="4">
    <source>
        <dbReference type="EMBL" id="PKG23007.1"/>
    </source>
</evidence>
<dbReference type="PANTHER" id="PTHR11014:SF63">
    <property type="entry name" value="METALLOPEPTIDASE, PUTATIVE (AFU_ORTHOLOGUE AFUA_6G09600)-RELATED"/>
    <property type="match status" value="1"/>
</dbReference>
<gene>
    <name evidence="4" type="ORF">CWS01_14360</name>
</gene>
<dbReference type="AlphaFoldDB" id="A0A2N0Z0G5"/>
<dbReference type="FunFam" id="3.30.70.360:FF:000001">
    <property type="entry name" value="N-acetyldiaminopimelate deacetylase"/>
    <property type="match status" value="1"/>
</dbReference>
<dbReference type="RefSeq" id="WP_101178029.1">
    <property type="nucleotide sequence ID" value="NZ_PISE01000031.1"/>
</dbReference>
<evidence type="ECO:0000256" key="2">
    <source>
        <dbReference type="PIRSR" id="PIRSR005962-1"/>
    </source>
</evidence>